<evidence type="ECO:0008006" key="10">
    <source>
        <dbReference type="Google" id="ProtNLM"/>
    </source>
</evidence>
<evidence type="ECO:0000256" key="1">
    <source>
        <dbReference type="ARBA" id="ARBA00004533"/>
    </source>
</evidence>
<name>A0A1S1Z5C0_FLAPC</name>
<evidence type="ECO:0000313" key="8">
    <source>
        <dbReference type="EMBL" id="OHX68488.1"/>
    </source>
</evidence>
<evidence type="ECO:0000256" key="3">
    <source>
        <dbReference type="ARBA" id="ARBA00022519"/>
    </source>
</evidence>
<dbReference type="GO" id="GO:0016746">
    <property type="term" value="F:acyltransferase activity"/>
    <property type="evidence" value="ECO:0007669"/>
    <property type="project" value="UniProtKB-KW"/>
</dbReference>
<dbReference type="GO" id="GO:0009247">
    <property type="term" value="P:glycolipid biosynthetic process"/>
    <property type="evidence" value="ECO:0007669"/>
    <property type="project" value="UniProtKB-ARBA"/>
</dbReference>
<keyword evidence="4" id="KW-0808">Transferase</keyword>
<keyword evidence="5 7" id="KW-0472">Membrane</keyword>
<evidence type="ECO:0000256" key="5">
    <source>
        <dbReference type="ARBA" id="ARBA00023136"/>
    </source>
</evidence>
<evidence type="ECO:0000313" key="9">
    <source>
        <dbReference type="Proteomes" id="UP000179797"/>
    </source>
</evidence>
<dbReference type="Proteomes" id="UP000179797">
    <property type="component" value="Unassembled WGS sequence"/>
</dbReference>
<dbReference type="AlphaFoldDB" id="A0A1S1Z5C0"/>
<feature type="transmembrane region" description="Helical" evidence="7">
    <location>
        <begin position="12"/>
        <end position="30"/>
    </location>
</feature>
<dbReference type="CDD" id="cd07984">
    <property type="entry name" value="LPLAT_LABLAT-like"/>
    <property type="match status" value="1"/>
</dbReference>
<accession>A0A1S1Z5C0</accession>
<organism evidence="8 9">
    <name type="scientific">Flammeovirga pacifica</name>
    <dbReference type="NCBI Taxonomy" id="915059"/>
    <lineage>
        <taxon>Bacteria</taxon>
        <taxon>Pseudomonadati</taxon>
        <taxon>Bacteroidota</taxon>
        <taxon>Cytophagia</taxon>
        <taxon>Cytophagales</taxon>
        <taxon>Flammeovirgaceae</taxon>
        <taxon>Flammeovirga</taxon>
    </lineage>
</organism>
<keyword evidence="2" id="KW-1003">Cell membrane</keyword>
<dbReference type="RefSeq" id="WP_044225175.1">
    <property type="nucleotide sequence ID" value="NZ_JRYR02000001.1"/>
</dbReference>
<proteinExistence type="predicted"/>
<dbReference type="STRING" id="915059.NH26_07955"/>
<dbReference type="EMBL" id="JRYR02000001">
    <property type="protein sequence ID" value="OHX68488.1"/>
    <property type="molecule type" value="Genomic_DNA"/>
</dbReference>
<protein>
    <recommendedName>
        <fullName evidence="10">Lipid A biosynthesis acyltransferase</fullName>
    </recommendedName>
</protein>
<dbReference type="GO" id="GO:0005886">
    <property type="term" value="C:plasma membrane"/>
    <property type="evidence" value="ECO:0007669"/>
    <property type="project" value="UniProtKB-SubCell"/>
</dbReference>
<comment type="subcellular location">
    <subcellularLocation>
        <location evidence="1">Cell inner membrane</location>
    </subcellularLocation>
</comment>
<keyword evidence="3" id="KW-0997">Cell inner membrane</keyword>
<evidence type="ECO:0000256" key="6">
    <source>
        <dbReference type="ARBA" id="ARBA00023315"/>
    </source>
</evidence>
<dbReference type="InterPro" id="IPR004960">
    <property type="entry name" value="LipA_acyltrans"/>
</dbReference>
<sequence>MFFIRLFSQLPFSIIYIISDITAFFMANVIRYRRKVIEKNIGIAFPEKTHQEKKKIIHDFYRNLCDVGFEALKSLSMSQDDMKKHLVITNPEEYKKYHDNGQPVILMTGHFGNWEWQLLAYTATMGVPFGAVYKPLASKFSENLMVNIRTNFGGYVVPMERTMREILVKHKKGEVFSFGMVADQSPPGYDKKRVWLDFFGKESAFFIGPEKVTEFMNYPVIFSKIKRIKRGYYEVEIIDIHDGSEYEKGSNKILKTYSKLVEECIKEQPSNWLWSHKRWKYTRDEVE</sequence>
<keyword evidence="7" id="KW-1133">Transmembrane helix</keyword>
<evidence type="ECO:0000256" key="4">
    <source>
        <dbReference type="ARBA" id="ARBA00022679"/>
    </source>
</evidence>
<dbReference type="OrthoDB" id="9801955at2"/>
<keyword evidence="9" id="KW-1185">Reference proteome</keyword>
<reference evidence="8 9" key="1">
    <citation type="journal article" date="2012" name="Int. J. Syst. Evol. Microbiol.">
        <title>Flammeovirga pacifica sp. nov., isolated from deep-sea sediment.</title>
        <authorList>
            <person name="Xu H."/>
            <person name="Fu Y."/>
            <person name="Yang N."/>
            <person name="Ding Z."/>
            <person name="Lai Q."/>
            <person name="Zeng R."/>
        </authorList>
    </citation>
    <scope>NUCLEOTIDE SEQUENCE [LARGE SCALE GENOMIC DNA]</scope>
    <source>
        <strain evidence="9">DSM 24597 / LMG 26175 / WPAGA1</strain>
    </source>
</reference>
<keyword evidence="7" id="KW-0812">Transmembrane</keyword>
<evidence type="ECO:0000256" key="2">
    <source>
        <dbReference type="ARBA" id="ARBA00022475"/>
    </source>
</evidence>
<gene>
    <name evidence="8" type="ORF">NH26_07955</name>
</gene>
<dbReference type="PANTHER" id="PTHR30606">
    <property type="entry name" value="LIPID A BIOSYNTHESIS LAUROYL ACYLTRANSFERASE"/>
    <property type="match status" value="1"/>
</dbReference>
<evidence type="ECO:0000256" key="7">
    <source>
        <dbReference type="SAM" id="Phobius"/>
    </source>
</evidence>
<keyword evidence="6" id="KW-0012">Acyltransferase</keyword>
<dbReference type="Pfam" id="PF03279">
    <property type="entry name" value="Lip_A_acyltrans"/>
    <property type="match status" value="1"/>
</dbReference>
<dbReference type="PANTHER" id="PTHR30606:SF10">
    <property type="entry name" value="PHOSPHATIDYLINOSITOL MANNOSIDE ACYLTRANSFERASE"/>
    <property type="match status" value="1"/>
</dbReference>
<comment type="caution">
    <text evidence="8">The sequence shown here is derived from an EMBL/GenBank/DDBJ whole genome shotgun (WGS) entry which is preliminary data.</text>
</comment>